<sequence length="110" mass="13193">MSSEWWNRRKAILARARDYVREIKRICVEEFDRNCRVVLFGSVARGDFRVDSDVDVLIITELAEDIWKRAEIALKIQERLGFGDPIELHIVTPKIYEEWYKKLIDVYEEF</sequence>
<dbReference type="KEGG" id="pog:Pogu_1294"/>
<evidence type="ECO:0000259" key="1">
    <source>
        <dbReference type="Pfam" id="PF01909"/>
    </source>
</evidence>
<evidence type="ECO:0000313" key="2">
    <source>
        <dbReference type="EMBL" id="AFA39321.1"/>
    </source>
</evidence>
<proteinExistence type="predicted"/>
<dbReference type="AlphaFoldDB" id="H6QAC0"/>
<name>H6QAC0_PYROT</name>
<organism evidence="2 3">
    <name type="scientific">Pyrobaculum oguniense (strain DSM 13380 / JCM 10595 / TE7)</name>
    <dbReference type="NCBI Taxonomy" id="698757"/>
    <lineage>
        <taxon>Archaea</taxon>
        <taxon>Thermoproteota</taxon>
        <taxon>Thermoprotei</taxon>
        <taxon>Thermoproteales</taxon>
        <taxon>Thermoproteaceae</taxon>
        <taxon>Pyrobaculum</taxon>
    </lineage>
</organism>
<dbReference type="eggNOG" id="arCOG01205">
    <property type="taxonomic scope" value="Archaea"/>
</dbReference>
<dbReference type="CDD" id="cd05403">
    <property type="entry name" value="NT_KNTase_like"/>
    <property type="match status" value="1"/>
</dbReference>
<dbReference type="PANTHER" id="PTHR37030:SF1">
    <property type="entry name" value="NUCLEOTIDYLTRANSFERASE"/>
    <property type="match status" value="1"/>
</dbReference>
<keyword evidence="3" id="KW-1185">Reference proteome</keyword>
<feature type="domain" description="Polymerase nucleotidyl transferase" evidence="1">
    <location>
        <begin position="20"/>
        <end position="103"/>
    </location>
</feature>
<dbReference type="PANTHER" id="PTHR37030">
    <property type="entry name" value="NUCLEOTIDYLTRANSFERASE"/>
    <property type="match status" value="1"/>
</dbReference>
<dbReference type="InterPro" id="IPR043519">
    <property type="entry name" value="NT_sf"/>
</dbReference>
<dbReference type="GO" id="GO:0016779">
    <property type="term" value="F:nucleotidyltransferase activity"/>
    <property type="evidence" value="ECO:0007669"/>
    <property type="project" value="InterPro"/>
</dbReference>
<dbReference type="HOGENOM" id="CLU_159724_0_1_2"/>
<dbReference type="SUPFAM" id="SSF81301">
    <property type="entry name" value="Nucleotidyltransferase"/>
    <property type="match status" value="1"/>
</dbReference>
<dbReference type="STRING" id="698757.Pogu_1294"/>
<reference evidence="2 3" key="1">
    <citation type="journal article" date="2012" name="Stand. Genomic Sci.">
        <title>Complete genome sequence of Pyrobaculum oguniense.</title>
        <authorList>
            <person name="Bernick D.L."/>
            <person name="Karplus K."/>
            <person name="Lui L.M."/>
            <person name="Coker J.K."/>
            <person name="Murphy J.N."/>
            <person name="Chan P.P."/>
            <person name="Cozen A.E."/>
            <person name="Lowe T.M."/>
        </authorList>
    </citation>
    <scope>NUCLEOTIDE SEQUENCE [LARGE SCALE GENOMIC DNA]</scope>
    <source>
        <strain evidence="2 3">TE7</strain>
    </source>
</reference>
<protein>
    <submittedName>
        <fullName evidence="2">Nucleotidyltransferase</fullName>
    </submittedName>
</protein>
<evidence type="ECO:0000313" key="3">
    <source>
        <dbReference type="Proteomes" id="UP000009062"/>
    </source>
</evidence>
<gene>
    <name evidence="2" type="ordered locus">Pogu_1294</name>
</gene>
<dbReference type="Pfam" id="PF01909">
    <property type="entry name" value="NTP_transf_2"/>
    <property type="match status" value="1"/>
</dbReference>
<dbReference type="Proteomes" id="UP000009062">
    <property type="component" value="Chromosome"/>
</dbReference>
<dbReference type="InterPro" id="IPR002934">
    <property type="entry name" value="Polymerase_NTP_transf_dom"/>
</dbReference>
<dbReference type="Gene3D" id="3.30.460.10">
    <property type="entry name" value="Beta Polymerase, domain 2"/>
    <property type="match status" value="1"/>
</dbReference>
<dbReference type="EMBL" id="CP003316">
    <property type="protein sequence ID" value="AFA39321.1"/>
    <property type="molecule type" value="Genomic_DNA"/>
</dbReference>
<accession>H6QAC0</accession>